<dbReference type="PANTHER" id="PTHR46594:SF4">
    <property type="entry name" value="P-TYPE CATION-TRANSPORTING ATPASE"/>
    <property type="match status" value="1"/>
</dbReference>
<evidence type="ECO:0000256" key="8">
    <source>
        <dbReference type="SAM" id="MobiDB-lite"/>
    </source>
</evidence>
<feature type="compositionally biased region" description="Low complexity" evidence="8">
    <location>
        <begin position="79"/>
        <end position="89"/>
    </location>
</feature>
<feature type="region of interest" description="Disordered" evidence="8">
    <location>
        <begin position="745"/>
        <end position="765"/>
    </location>
</feature>
<dbReference type="PROSITE" id="PS00154">
    <property type="entry name" value="ATPASE_E1_E2"/>
    <property type="match status" value="1"/>
</dbReference>
<organism evidence="11 12">
    <name type="scientific">Lojkania enalia</name>
    <dbReference type="NCBI Taxonomy" id="147567"/>
    <lineage>
        <taxon>Eukaryota</taxon>
        <taxon>Fungi</taxon>
        <taxon>Dikarya</taxon>
        <taxon>Ascomycota</taxon>
        <taxon>Pezizomycotina</taxon>
        <taxon>Dothideomycetes</taxon>
        <taxon>Pleosporomycetidae</taxon>
        <taxon>Pleosporales</taxon>
        <taxon>Pleosporales incertae sedis</taxon>
        <taxon>Lojkania</taxon>
    </lineage>
</organism>
<dbReference type="CDD" id="cd00371">
    <property type="entry name" value="HMA"/>
    <property type="match status" value="1"/>
</dbReference>
<dbReference type="Gene3D" id="2.70.150.10">
    <property type="entry name" value="Calcium-transporting ATPase, cytoplasmic transduction domain A"/>
    <property type="match status" value="1"/>
</dbReference>
<dbReference type="GO" id="GO:0019829">
    <property type="term" value="F:ATPase-coupled monoatomic cation transmembrane transporter activity"/>
    <property type="evidence" value="ECO:0007669"/>
    <property type="project" value="InterPro"/>
</dbReference>
<dbReference type="Pfam" id="PF00122">
    <property type="entry name" value="E1-E2_ATPase"/>
    <property type="match status" value="1"/>
</dbReference>
<dbReference type="InterPro" id="IPR023299">
    <property type="entry name" value="ATPase_P-typ_cyto_dom_N"/>
</dbReference>
<evidence type="ECO:0000259" key="9">
    <source>
        <dbReference type="Pfam" id="PF00122"/>
    </source>
</evidence>
<feature type="compositionally biased region" description="Basic residues" evidence="8">
    <location>
        <begin position="18"/>
        <end position="27"/>
    </location>
</feature>
<dbReference type="Gene3D" id="3.30.70.100">
    <property type="match status" value="1"/>
</dbReference>
<keyword evidence="7" id="KW-0067">ATP-binding</keyword>
<dbReference type="InterPro" id="IPR036163">
    <property type="entry name" value="HMA_dom_sf"/>
</dbReference>
<dbReference type="SUPFAM" id="SSF81653">
    <property type="entry name" value="Calcium ATPase, transduction domain A"/>
    <property type="match status" value="1"/>
</dbReference>
<evidence type="ECO:0000256" key="1">
    <source>
        <dbReference type="ARBA" id="ARBA00004370"/>
    </source>
</evidence>
<dbReference type="InterPro" id="IPR056236">
    <property type="entry name" value="HMA_PCA1"/>
</dbReference>
<feature type="domain" description="P-type ATPase A" evidence="9">
    <location>
        <begin position="486"/>
        <end position="577"/>
    </location>
</feature>
<comment type="caution">
    <text evidence="11">The sequence shown here is derived from an EMBL/GenBank/DDBJ whole genome shotgun (WGS) entry which is preliminary data.</text>
</comment>
<dbReference type="NCBIfam" id="TIGR01525">
    <property type="entry name" value="ATPase-IB_hvy"/>
    <property type="match status" value="1"/>
</dbReference>
<dbReference type="Pfam" id="PF00702">
    <property type="entry name" value="Hydrolase"/>
    <property type="match status" value="1"/>
</dbReference>
<keyword evidence="2 7" id="KW-0812">Transmembrane</keyword>
<proteinExistence type="inferred from homology"/>
<dbReference type="GO" id="GO:0016020">
    <property type="term" value="C:membrane"/>
    <property type="evidence" value="ECO:0007669"/>
    <property type="project" value="UniProtKB-SubCell"/>
</dbReference>
<dbReference type="Pfam" id="PF24534">
    <property type="entry name" value="HMA_PCA1"/>
    <property type="match status" value="1"/>
</dbReference>
<dbReference type="InterPro" id="IPR023214">
    <property type="entry name" value="HAD_sf"/>
</dbReference>
<dbReference type="InterPro" id="IPR059000">
    <property type="entry name" value="ATPase_P-type_domA"/>
</dbReference>
<dbReference type="GO" id="GO:0005524">
    <property type="term" value="F:ATP binding"/>
    <property type="evidence" value="ECO:0007669"/>
    <property type="project" value="UniProtKB-UniRule"/>
</dbReference>
<dbReference type="GO" id="GO:0046872">
    <property type="term" value="F:metal ion binding"/>
    <property type="evidence" value="ECO:0007669"/>
    <property type="project" value="UniProtKB-KW"/>
</dbReference>
<evidence type="ECO:0000259" key="10">
    <source>
        <dbReference type="Pfam" id="PF24534"/>
    </source>
</evidence>
<dbReference type="Proteomes" id="UP000800093">
    <property type="component" value="Unassembled WGS sequence"/>
</dbReference>
<accession>A0A9P4K3K6</accession>
<comment type="similarity">
    <text evidence="7">Belongs to the cation transport ATPase (P-type) (TC 3.A.3) family. Type IB subfamily.</text>
</comment>
<dbReference type="Gene3D" id="3.40.50.1000">
    <property type="entry name" value="HAD superfamily/HAD-like"/>
    <property type="match status" value="1"/>
</dbReference>
<dbReference type="SUPFAM" id="SSF55008">
    <property type="entry name" value="HMA, heavy metal-associated domain"/>
    <property type="match status" value="1"/>
</dbReference>
<protein>
    <submittedName>
        <fullName evidence="11">Heavy metal translocatin</fullName>
    </submittedName>
</protein>
<dbReference type="InterPro" id="IPR036412">
    <property type="entry name" value="HAD-like_sf"/>
</dbReference>
<dbReference type="SFLD" id="SFLDS00003">
    <property type="entry name" value="Haloacid_Dehalogenase"/>
    <property type="match status" value="1"/>
</dbReference>
<dbReference type="SUPFAM" id="SSF56784">
    <property type="entry name" value="HAD-like"/>
    <property type="match status" value="1"/>
</dbReference>
<feature type="transmembrane region" description="Helical" evidence="7">
    <location>
        <begin position="967"/>
        <end position="988"/>
    </location>
</feature>
<sequence>MVAADRSYSSKGCCGDHAKKKGRHVVNRHNLQSRSGRTPIPNHRSGTAISPGLIISTTSPSAPDLESETSASSRPPADSISTSDCSGSSSSYGHTPCGCSEFHIRPSSDACSSETTMTDNVLWKEPEVHDKISIDDLERGPGKVEHVILTIGGLKCACCESGVSKAFRHLPAITNPQVNVVLARVEFDLDVGRLTVSEAINQLHRVTGYTFEKYVPPEAQVLELLVGDPTDICNAGQPYGVTKVEVQAKRSWYPTLAFSGYTSPVPPDVSKFNYTLERSEMKTEKLSGKSIHQYTVEVHYDAKQIGARDVFEYYEQLAPHQQLYLTPLDAHGSLGVSSKQAKTACIVFLVSLVLTIPVLVLAWAPVDEKLVYAHISLAFGTAVQVIATKEFFPGALKSLLHTGVFEMDFLIAFSTTTAYVFSVVLYVFKVLRKPLETGSFFETSTLLATLIFLGRVVSEFARLRAAKSVSFRSLQVEDALLVVSGDVSKTRKIDARLLQYGDTIKVPPHTRIVTDGNVVNGGSEVDESMITGETIPVAKGLGHSVYAGTTNGSGQLIIRLTALPHENSVSQIAAMVENAELSKPKIQALADRIAGWFVPIIAAIGVVVFLIWTFVDKYHYHRSWRSSVIAAITYSIATLIVSCPCAIGLAVPMVVLIAGGVSARFGIIFRDPQKLEVAQNATDIVFDKTGTLTTGNLEVVNYEYGRLWSNEVRDMVLGLIKDDKHPVPTAVFKFLKQASNNEGIPFHPTPMEDIDNIPGSGVKGRPRKGTLMVSVGNPTWLGIKHQILQSQHTLLCVTVSGNHCATFRLQDKPRPAAEKVVKALGNRGVNVHMISGDSEGAVGHTAFLLGIHESRSRACLKPGDKQKYIQDVQAKGGVVIFCGDGTNDSVAIKQADVGVSINDGSDVAKSASDVILMSARLHNMLILLDISKAAYRRILTNFGWSATYNIVAVLMAAGAFVKIRIEPAYAALGEMVSVCPVIFIAFQLKWQNFGKKYREMEYEAECN</sequence>
<feature type="transmembrane region" description="Helical" evidence="7">
    <location>
        <begin position="593"/>
        <end position="615"/>
    </location>
</feature>
<dbReference type="NCBIfam" id="TIGR01511">
    <property type="entry name" value="ATPase-IB1_Cu"/>
    <property type="match status" value="1"/>
</dbReference>
<dbReference type="EMBL" id="ML986646">
    <property type="protein sequence ID" value="KAF2261952.1"/>
    <property type="molecule type" value="Genomic_DNA"/>
</dbReference>
<feature type="domain" description="PCA1 HMA heavy metal-associated" evidence="10">
    <location>
        <begin position="292"/>
        <end position="320"/>
    </location>
</feature>
<reference evidence="12" key="1">
    <citation type="journal article" date="2020" name="Stud. Mycol.">
        <title>101 Dothideomycetes genomes: A test case for predicting lifestyles and emergence of pathogens.</title>
        <authorList>
            <person name="Haridas S."/>
            <person name="Albert R."/>
            <person name="Binder M."/>
            <person name="Bloem J."/>
            <person name="LaButti K."/>
            <person name="Salamov A."/>
            <person name="Andreopoulos B."/>
            <person name="Baker S."/>
            <person name="Barry K."/>
            <person name="Bills G."/>
            <person name="Bluhm B."/>
            <person name="Cannon C."/>
            <person name="Castanera R."/>
            <person name="Culley D."/>
            <person name="Daum C."/>
            <person name="Ezra D."/>
            <person name="Gonzalez J."/>
            <person name="Henrissat B."/>
            <person name="Kuo A."/>
            <person name="Liang C."/>
            <person name="Lipzen A."/>
            <person name="Lutzoni F."/>
            <person name="Magnuson J."/>
            <person name="Mondo S."/>
            <person name="Nolan M."/>
            <person name="Ohm R."/>
            <person name="Pangilinan J."/>
            <person name="Park H.-J."/>
            <person name="Ramirez L."/>
            <person name="Alfaro M."/>
            <person name="Sun H."/>
            <person name="Tritt A."/>
            <person name="Yoshinaga Y."/>
            <person name="Zwiers L.-H."/>
            <person name="Turgeon B."/>
            <person name="Goodwin S."/>
            <person name="Spatafora J."/>
            <person name="Crous P."/>
            <person name="Grigoriev I."/>
        </authorList>
    </citation>
    <scope>NUCLEOTIDE SEQUENCE [LARGE SCALE GENOMIC DNA]</scope>
    <source>
        <strain evidence="12">CBS 304.66</strain>
    </source>
</reference>
<keyword evidence="4" id="KW-1278">Translocase</keyword>
<dbReference type="GO" id="GO:0016887">
    <property type="term" value="F:ATP hydrolysis activity"/>
    <property type="evidence" value="ECO:0007669"/>
    <property type="project" value="InterPro"/>
</dbReference>
<dbReference type="SUPFAM" id="SSF81665">
    <property type="entry name" value="Calcium ATPase, transmembrane domain M"/>
    <property type="match status" value="1"/>
</dbReference>
<dbReference type="SFLD" id="SFLDF00027">
    <property type="entry name" value="p-type_atpase"/>
    <property type="match status" value="1"/>
</dbReference>
<evidence type="ECO:0000313" key="12">
    <source>
        <dbReference type="Proteomes" id="UP000800093"/>
    </source>
</evidence>
<comment type="subcellular location">
    <subcellularLocation>
        <location evidence="1 7">Membrane</location>
    </subcellularLocation>
</comment>
<dbReference type="PRINTS" id="PR00119">
    <property type="entry name" value="CATATPASE"/>
</dbReference>
<dbReference type="PANTHER" id="PTHR46594">
    <property type="entry name" value="P-TYPE CATION-TRANSPORTING ATPASE"/>
    <property type="match status" value="1"/>
</dbReference>
<dbReference type="InterPro" id="IPR008250">
    <property type="entry name" value="ATPase_P-typ_transduc_dom_A_sf"/>
</dbReference>
<dbReference type="NCBIfam" id="TIGR01494">
    <property type="entry name" value="ATPase_P-type"/>
    <property type="match status" value="1"/>
</dbReference>
<evidence type="ECO:0000256" key="3">
    <source>
        <dbReference type="ARBA" id="ARBA00022723"/>
    </source>
</evidence>
<evidence type="ECO:0000256" key="2">
    <source>
        <dbReference type="ARBA" id="ARBA00022692"/>
    </source>
</evidence>
<feature type="transmembrane region" description="Helical" evidence="7">
    <location>
        <begin position="344"/>
        <end position="364"/>
    </location>
</feature>
<dbReference type="Gene3D" id="3.40.1110.10">
    <property type="entry name" value="Calcium-transporting ATPase, cytoplasmic domain N"/>
    <property type="match status" value="1"/>
</dbReference>
<dbReference type="OrthoDB" id="432719at2759"/>
<evidence type="ECO:0000256" key="4">
    <source>
        <dbReference type="ARBA" id="ARBA00022967"/>
    </source>
</evidence>
<keyword evidence="5 7" id="KW-1133">Transmembrane helix</keyword>
<dbReference type="AlphaFoldDB" id="A0A9P4K3K6"/>
<evidence type="ECO:0000256" key="6">
    <source>
        <dbReference type="ARBA" id="ARBA00023136"/>
    </source>
</evidence>
<evidence type="ECO:0000256" key="7">
    <source>
        <dbReference type="RuleBase" id="RU362081"/>
    </source>
</evidence>
<keyword evidence="7" id="KW-0547">Nucleotide-binding</keyword>
<dbReference type="InterPro" id="IPR006121">
    <property type="entry name" value="HMA_dom"/>
</dbReference>
<feature type="transmembrane region" description="Helical" evidence="7">
    <location>
        <begin position="409"/>
        <end position="428"/>
    </location>
</feature>
<keyword evidence="3 7" id="KW-0479">Metal-binding</keyword>
<feature type="region of interest" description="Disordered" evidence="8">
    <location>
        <begin position="1"/>
        <end position="89"/>
    </location>
</feature>
<name>A0A9P4K3K6_9PLEO</name>
<dbReference type="FunFam" id="2.70.150.10:FF:000002">
    <property type="entry name" value="Copper-transporting ATPase 1, putative"/>
    <property type="match status" value="1"/>
</dbReference>
<gene>
    <name evidence="11" type="ORF">CC78DRAFT_327832</name>
</gene>
<dbReference type="InterPro" id="IPR018303">
    <property type="entry name" value="ATPase_P-typ_P_site"/>
</dbReference>
<dbReference type="GO" id="GO:0030003">
    <property type="term" value="P:intracellular monoatomic cation homeostasis"/>
    <property type="evidence" value="ECO:0007669"/>
    <property type="project" value="UniProtKB-ARBA"/>
</dbReference>
<dbReference type="PRINTS" id="PR00120">
    <property type="entry name" value="HATPASE"/>
</dbReference>
<dbReference type="SFLD" id="SFLDG00002">
    <property type="entry name" value="C1.7:_P-type_atpase_like"/>
    <property type="match status" value="1"/>
</dbReference>
<keyword evidence="6 7" id="KW-0472">Membrane</keyword>
<evidence type="ECO:0000256" key="5">
    <source>
        <dbReference type="ARBA" id="ARBA00022989"/>
    </source>
</evidence>
<dbReference type="InterPro" id="IPR023298">
    <property type="entry name" value="ATPase_P-typ_TM_dom_sf"/>
</dbReference>
<dbReference type="InterPro" id="IPR001757">
    <property type="entry name" value="P_typ_ATPase"/>
</dbReference>
<dbReference type="InterPro" id="IPR044492">
    <property type="entry name" value="P_typ_ATPase_HD_dom"/>
</dbReference>
<evidence type="ECO:0000313" key="11">
    <source>
        <dbReference type="EMBL" id="KAF2261952.1"/>
    </source>
</evidence>
<dbReference type="InterPro" id="IPR027256">
    <property type="entry name" value="P-typ_ATPase_IB"/>
</dbReference>
<feature type="transmembrane region" description="Helical" evidence="7">
    <location>
        <begin position="942"/>
        <end position="961"/>
    </location>
</feature>
<keyword evidence="12" id="KW-1185">Reference proteome</keyword>
<feature type="transmembrane region" description="Helical" evidence="7">
    <location>
        <begin position="627"/>
        <end position="660"/>
    </location>
</feature>